<comment type="caution">
    <text evidence="1">The sequence shown here is derived from an EMBL/GenBank/DDBJ whole genome shotgun (WGS) entry which is preliminary data.</text>
</comment>
<evidence type="ECO:0000313" key="2">
    <source>
        <dbReference type="Proteomes" id="UP001187192"/>
    </source>
</evidence>
<protein>
    <submittedName>
        <fullName evidence="1">Uncharacterized protein</fullName>
    </submittedName>
</protein>
<dbReference type="AlphaFoldDB" id="A0AA87ZVM5"/>
<sequence length="58" mass="6438">MSERIDKSQETMMTSYAEFMADVQASTSHACKSSIAKLSQSFEKRIDALRGRYGISSA</sequence>
<gene>
    <name evidence="1" type="ORF">TIFTF001_009973</name>
</gene>
<dbReference type="PANTHER" id="PTHR37371">
    <property type="entry name" value="OS08G0180400 PROTEIN"/>
    <property type="match status" value="1"/>
</dbReference>
<name>A0AA87ZVM5_FICCA</name>
<organism evidence="1 2">
    <name type="scientific">Ficus carica</name>
    <name type="common">Common fig</name>
    <dbReference type="NCBI Taxonomy" id="3494"/>
    <lineage>
        <taxon>Eukaryota</taxon>
        <taxon>Viridiplantae</taxon>
        <taxon>Streptophyta</taxon>
        <taxon>Embryophyta</taxon>
        <taxon>Tracheophyta</taxon>
        <taxon>Spermatophyta</taxon>
        <taxon>Magnoliopsida</taxon>
        <taxon>eudicotyledons</taxon>
        <taxon>Gunneridae</taxon>
        <taxon>Pentapetalae</taxon>
        <taxon>rosids</taxon>
        <taxon>fabids</taxon>
        <taxon>Rosales</taxon>
        <taxon>Moraceae</taxon>
        <taxon>Ficeae</taxon>
        <taxon>Ficus</taxon>
    </lineage>
</organism>
<reference evidence="1" key="1">
    <citation type="submission" date="2023-07" db="EMBL/GenBank/DDBJ databases">
        <title>draft genome sequence of fig (Ficus carica).</title>
        <authorList>
            <person name="Takahashi T."/>
            <person name="Nishimura K."/>
        </authorList>
    </citation>
    <scope>NUCLEOTIDE SEQUENCE</scope>
</reference>
<keyword evidence="2" id="KW-1185">Reference proteome</keyword>
<dbReference type="Proteomes" id="UP001187192">
    <property type="component" value="Unassembled WGS sequence"/>
</dbReference>
<evidence type="ECO:0000313" key="1">
    <source>
        <dbReference type="EMBL" id="GMN40744.1"/>
    </source>
</evidence>
<proteinExistence type="predicted"/>
<dbReference type="EMBL" id="BTGU01000011">
    <property type="protein sequence ID" value="GMN40744.1"/>
    <property type="molecule type" value="Genomic_DNA"/>
</dbReference>
<dbReference type="PANTHER" id="PTHR37371:SF1">
    <property type="entry name" value="KINESIN-LIKE PROTEIN"/>
    <property type="match status" value="1"/>
</dbReference>
<accession>A0AA87ZVM5</accession>